<accession>A0A947GGW9</accession>
<evidence type="ECO:0000259" key="9">
    <source>
        <dbReference type="Pfam" id="PF01425"/>
    </source>
</evidence>
<dbReference type="Pfam" id="PF01425">
    <property type="entry name" value="Amidase"/>
    <property type="match status" value="1"/>
</dbReference>
<evidence type="ECO:0000256" key="2">
    <source>
        <dbReference type="ARBA" id="ARBA00022598"/>
    </source>
</evidence>
<comment type="catalytic activity">
    <reaction evidence="7 8">
        <text>L-glutamyl-tRNA(Gln) + L-glutamine + ATP + H2O = L-glutaminyl-tRNA(Gln) + L-glutamate + ADP + phosphate + H(+)</text>
        <dbReference type="Rhea" id="RHEA:17521"/>
        <dbReference type="Rhea" id="RHEA-COMP:9681"/>
        <dbReference type="Rhea" id="RHEA-COMP:9684"/>
        <dbReference type="ChEBI" id="CHEBI:15377"/>
        <dbReference type="ChEBI" id="CHEBI:15378"/>
        <dbReference type="ChEBI" id="CHEBI:29985"/>
        <dbReference type="ChEBI" id="CHEBI:30616"/>
        <dbReference type="ChEBI" id="CHEBI:43474"/>
        <dbReference type="ChEBI" id="CHEBI:58359"/>
        <dbReference type="ChEBI" id="CHEBI:78520"/>
        <dbReference type="ChEBI" id="CHEBI:78521"/>
        <dbReference type="ChEBI" id="CHEBI:456216"/>
        <dbReference type="EC" id="6.3.5.7"/>
    </reaction>
</comment>
<dbReference type="SUPFAM" id="SSF75304">
    <property type="entry name" value="Amidase signature (AS) enzymes"/>
    <property type="match status" value="1"/>
</dbReference>
<dbReference type="Proteomes" id="UP000717364">
    <property type="component" value="Unassembled WGS sequence"/>
</dbReference>
<dbReference type="NCBIfam" id="TIGR00132">
    <property type="entry name" value="gatA"/>
    <property type="match status" value="1"/>
</dbReference>
<dbReference type="GO" id="GO:0050567">
    <property type="term" value="F:glutaminyl-tRNA synthase (glutamine-hydrolyzing) activity"/>
    <property type="evidence" value="ECO:0007669"/>
    <property type="project" value="UniProtKB-UniRule"/>
</dbReference>
<sequence length="481" mass="51419">MSVIRKLQQQLTQKERTAVEITQDYLDRLQTLEPKLHSFLAVTADKALAQAKQVDDAIAAGTSLGPLAGIPIALKDNLCTKGIRTTCASKILEGFIPPYESTVTQRLADAGAIFLGKTNMDEFAMGSSTENSAYQLTANPWDTSCVPGGSSGGSAAAVAADQAPISLGSDTGGSIRQPASYCGVVGMKPTYGLVSRFGLVAFASSLDQIGPFSRTVEDAAILLGAIAGYDTKDSTSLNVKIPDYTQHLKTDLKGKRIGLVKETFGEGLDGDVATAMDAAIAQLKELGAEIVEISCPNFRYGLPTYYIIAPSEASSNLARYDGVRYGQRAETDNLLSMYKQTRAEGFGAEVKRRIMIGTYALSAGYYDAYYLQAQKVRTLIKQDFEAAFKDVDVLLTPTVPSTAFKAGAKVDDPLSMYLSDLMTITVNLAGLPGISLPCGFDQAGMPIGLQLIGNALREDTLFEVASAYEQATPWHEKMPQV</sequence>
<evidence type="ECO:0000256" key="1">
    <source>
        <dbReference type="ARBA" id="ARBA00008069"/>
    </source>
</evidence>
<evidence type="ECO:0000256" key="6">
    <source>
        <dbReference type="ARBA" id="ARBA00025295"/>
    </source>
</evidence>
<dbReference type="EMBL" id="JADOES010000005">
    <property type="protein sequence ID" value="MBT9314604.1"/>
    <property type="molecule type" value="Genomic_DNA"/>
</dbReference>
<name>A0A947GGW9_9CYAN</name>
<evidence type="ECO:0000313" key="10">
    <source>
        <dbReference type="EMBL" id="MBT9314604.1"/>
    </source>
</evidence>
<dbReference type="GO" id="GO:0030956">
    <property type="term" value="C:glutamyl-tRNA(Gln) amidotransferase complex"/>
    <property type="evidence" value="ECO:0007669"/>
    <property type="project" value="InterPro"/>
</dbReference>
<keyword evidence="5 8" id="KW-0648">Protein biosynthesis</keyword>
<dbReference type="GO" id="GO:0006412">
    <property type="term" value="P:translation"/>
    <property type="evidence" value="ECO:0007669"/>
    <property type="project" value="UniProtKB-UniRule"/>
</dbReference>
<reference evidence="10" key="2">
    <citation type="journal article" date="2021" name="Mar. Drugs">
        <title>Genome Reduction and Secondary Metabolism of the Marine Sponge-Associated Cyanobacterium Leptothoe.</title>
        <authorList>
            <person name="Konstantinou D."/>
            <person name="Popin R.V."/>
            <person name="Fewer D.P."/>
            <person name="Sivonen K."/>
            <person name="Gkelis S."/>
        </authorList>
    </citation>
    <scope>NUCLEOTIDE SEQUENCE</scope>
    <source>
        <strain evidence="10">TAU-MAC 1115</strain>
    </source>
</reference>
<comment type="similarity">
    <text evidence="1 8">Belongs to the amidase family. GatA subfamily.</text>
</comment>
<reference evidence="10" key="1">
    <citation type="submission" date="2020-11" db="EMBL/GenBank/DDBJ databases">
        <authorList>
            <person name="Konstantinou D."/>
            <person name="Gkelis S."/>
            <person name="Popin R."/>
            <person name="Fewer D."/>
            <person name="Sivonen K."/>
        </authorList>
    </citation>
    <scope>NUCLEOTIDE SEQUENCE</scope>
    <source>
        <strain evidence="10">TAU-MAC 1115</strain>
    </source>
</reference>
<dbReference type="InterPro" id="IPR004412">
    <property type="entry name" value="GatA"/>
</dbReference>
<dbReference type="PANTHER" id="PTHR11895:SF151">
    <property type="entry name" value="GLUTAMYL-TRNA(GLN) AMIDOTRANSFERASE SUBUNIT A"/>
    <property type="match status" value="1"/>
</dbReference>
<dbReference type="InterPro" id="IPR036928">
    <property type="entry name" value="AS_sf"/>
</dbReference>
<dbReference type="GO" id="GO:0005524">
    <property type="term" value="F:ATP binding"/>
    <property type="evidence" value="ECO:0007669"/>
    <property type="project" value="UniProtKB-KW"/>
</dbReference>
<keyword evidence="11" id="KW-1185">Reference proteome</keyword>
<comment type="subunit">
    <text evidence="8">Heterotrimer of A, B and C subunits.</text>
</comment>
<dbReference type="RefSeq" id="WP_215607674.1">
    <property type="nucleotide sequence ID" value="NZ_JADOES010000005.1"/>
</dbReference>
<dbReference type="InterPro" id="IPR000120">
    <property type="entry name" value="Amidase"/>
</dbReference>
<protein>
    <recommendedName>
        <fullName evidence="8">Glutamyl-tRNA(Gln) amidotransferase subunit A</fullName>
        <shortName evidence="8">Glu-ADT subunit A</shortName>
        <ecNumber evidence="8">6.3.5.7</ecNumber>
    </recommendedName>
</protein>
<dbReference type="InterPro" id="IPR023631">
    <property type="entry name" value="Amidase_dom"/>
</dbReference>
<evidence type="ECO:0000313" key="11">
    <source>
        <dbReference type="Proteomes" id="UP000717364"/>
    </source>
</evidence>
<evidence type="ECO:0000256" key="4">
    <source>
        <dbReference type="ARBA" id="ARBA00022840"/>
    </source>
</evidence>
<dbReference type="HAMAP" id="MF_00120">
    <property type="entry name" value="GatA"/>
    <property type="match status" value="1"/>
</dbReference>
<dbReference type="Gene3D" id="3.90.1300.10">
    <property type="entry name" value="Amidase signature (AS) domain"/>
    <property type="match status" value="1"/>
</dbReference>
<dbReference type="PROSITE" id="PS00571">
    <property type="entry name" value="AMIDASES"/>
    <property type="match status" value="1"/>
</dbReference>
<dbReference type="AlphaFoldDB" id="A0A947GGW9"/>
<feature type="active site" description="Charge relay system" evidence="8">
    <location>
        <position position="150"/>
    </location>
</feature>
<evidence type="ECO:0000256" key="5">
    <source>
        <dbReference type="ARBA" id="ARBA00022917"/>
    </source>
</evidence>
<gene>
    <name evidence="8 10" type="primary">gatA</name>
    <name evidence="10" type="ORF">IXB50_04110</name>
</gene>
<evidence type="ECO:0000256" key="7">
    <source>
        <dbReference type="ARBA" id="ARBA00047407"/>
    </source>
</evidence>
<feature type="domain" description="Amidase" evidence="9">
    <location>
        <begin position="20"/>
        <end position="461"/>
    </location>
</feature>
<organism evidence="10 11">
    <name type="scientific">Leptothoe spongobia TAU-MAC 1115</name>
    <dbReference type="NCBI Taxonomy" id="1967444"/>
    <lineage>
        <taxon>Bacteria</taxon>
        <taxon>Bacillati</taxon>
        <taxon>Cyanobacteriota</taxon>
        <taxon>Cyanophyceae</taxon>
        <taxon>Nodosilineales</taxon>
        <taxon>Cymatolegaceae</taxon>
        <taxon>Leptothoe</taxon>
        <taxon>Leptothoe spongobia</taxon>
    </lineage>
</organism>
<comment type="caution">
    <text evidence="10">The sequence shown here is derived from an EMBL/GenBank/DDBJ whole genome shotgun (WGS) entry which is preliminary data.</text>
</comment>
<evidence type="ECO:0000256" key="3">
    <source>
        <dbReference type="ARBA" id="ARBA00022741"/>
    </source>
</evidence>
<dbReference type="PANTHER" id="PTHR11895">
    <property type="entry name" value="TRANSAMIDASE"/>
    <property type="match status" value="1"/>
</dbReference>
<dbReference type="EC" id="6.3.5.7" evidence="8"/>
<keyword evidence="3 8" id="KW-0547">Nucleotide-binding</keyword>
<feature type="active site" description="Acyl-ester intermediate" evidence="8">
    <location>
        <position position="174"/>
    </location>
</feature>
<evidence type="ECO:0000256" key="8">
    <source>
        <dbReference type="HAMAP-Rule" id="MF_00120"/>
    </source>
</evidence>
<feature type="active site" description="Charge relay system" evidence="8">
    <location>
        <position position="75"/>
    </location>
</feature>
<dbReference type="InterPro" id="IPR020556">
    <property type="entry name" value="Amidase_CS"/>
</dbReference>
<proteinExistence type="inferred from homology"/>
<keyword evidence="4 8" id="KW-0067">ATP-binding</keyword>
<keyword evidence="2 8" id="KW-0436">Ligase</keyword>
<comment type="function">
    <text evidence="6 8">Allows the formation of correctly charged Gln-tRNA(Gln) through the transamidation of misacylated Glu-tRNA(Gln) in organisms which lack glutaminyl-tRNA synthetase. The reaction takes place in the presence of glutamine and ATP through an activated gamma-phospho-Glu-tRNA(Gln).</text>
</comment>